<sequence>MASRLASCFPCLSTRKKEVPPSPPAYPRSRNPSAPQTFSFEEIAAATSNFSDDCPVVGLEGLYKGYLKSINQVVAIRLQPVIDPNASADQEIMEFLGHVLKISALRHPNLLSLIGFCAVGDHRILVHEYMPLGSLEDHLHDPSPGKSPLDWNTRMTIAAGVARGLKYLHDKGFVYPCMRSRDIFLGDGYHPKLSQYGLAEHDRLAAQLAKGWNVRFPRDITFAETWMVGKPLPESNVYGFGVVLLEMITGRRAFNDDQDAVGDRHLVQWAQPFLANVRQFELCRMADPALQGRYPSFDLRKAVAYAGLCIQERPDMRARIDTVVKVLSHLANDVDRPESSHHAAPN</sequence>
<dbReference type="Pfam" id="PF07714">
    <property type="entry name" value="PK_Tyr_Ser-Thr"/>
    <property type="match status" value="1"/>
</dbReference>
<dbReference type="Gramene" id="TraesWEE_scaffold_013371_01G000300.1">
    <property type="protein sequence ID" value="TraesWEE_scaffold_013371_01G000300.1"/>
    <property type="gene ID" value="TraesWEE_scaffold_013371_01G000300"/>
</dbReference>
<organism evidence="5">
    <name type="scientific">Triticum aestivum</name>
    <name type="common">Wheat</name>
    <dbReference type="NCBI Taxonomy" id="4565"/>
    <lineage>
        <taxon>Eukaryota</taxon>
        <taxon>Viridiplantae</taxon>
        <taxon>Streptophyta</taxon>
        <taxon>Embryophyta</taxon>
        <taxon>Tracheophyta</taxon>
        <taxon>Spermatophyta</taxon>
        <taxon>Magnoliopsida</taxon>
        <taxon>Liliopsida</taxon>
        <taxon>Poales</taxon>
        <taxon>Poaceae</taxon>
        <taxon>BOP clade</taxon>
        <taxon>Pooideae</taxon>
        <taxon>Triticodae</taxon>
        <taxon>Triticeae</taxon>
        <taxon>Triticinae</taxon>
        <taxon>Triticum</taxon>
    </lineage>
</organism>
<dbReference type="Gramene" id="TraesJAG7D03G04332040.2">
    <property type="protein sequence ID" value="TraesJAG7D03G04332040.2"/>
    <property type="gene ID" value="TraesJAG7D03G04332040"/>
</dbReference>
<dbReference type="RefSeq" id="XP_044439839.1">
    <property type="nucleotide sequence ID" value="XM_044583904.1"/>
</dbReference>
<evidence type="ECO:0000256" key="1">
    <source>
        <dbReference type="ARBA" id="ARBA00004370"/>
    </source>
</evidence>
<dbReference type="Gene3D" id="3.30.200.20">
    <property type="entry name" value="Phosphorylase Kinase, domain 1"/>
    <property type="match status" value="1"/>
</dbReference>
<dbReference type="InterPro" id="IPR001245">
    <property type="entry name" value="Ser-Thr/Tyr_kinase_cat_dom"/>
</dbReference>
<dbReference type="Gramene" id="TraesCS7D03G0491900.1">
    <property type="protein sequence ID" value="TraesCS7D03G0491900.1.CDS"/>
    <property type="gene ID" value="TraesCS7D03G0491900"/>
</dbReference>
<evidence type="ECO:0000256" key="3">
    <source>
        <dbReference type="ARBA" id="ARBA00023136"/>
    </source>
</evidence>
<dbReference type="EnsemblPlants" id="TraesCS7D02G220700.1">
    <property type="protein sequence ID" value="TraesCS7D02G220700.1"/>
    <property type="gene ID" value="TraesCS7D02G220700"/>
</dbReference>
<dbReference type="InterPro" id="IPR000719">
    <property type="entry name" value="Prot_kinase_dom"/>
</dbReference>
<dbReference type="Gramene" id="TraesROB_scaffold_013757_01G000100.1">
    <property type="protein sequence ID" value="TraesROB_scaffold_013757_01G000100.1"/>
    <property type="gene ID" value="TraesROB_scaffold_013757_01G000100"/>
</dbReference>
<dbReference type="Gramene" id="TraesJUL7D03G04392620.1">
    <property type="protein sequence ID" value="TraesJUL7D03G04392620.1"/>
    <property type="gene ID" value="TraesJUL7D03G04392620"/>
</dbReference>
<comment type="subcellular location">
    <subcellularLocation>
        <location evidence="1">Membrane</location>
    </subcellularLocation>
</comment>
<reference evidence="5" key="1">
    <citation type="submission" date="2018-08" db="EMBL/GenBank/DDBJ databases">
        <authorList>
            <person name="Rossello M."/>
        </authorList>
    </citation>
    <scope>NUCLEOTIDE SEQUENCE [LARGE SCALE GENOMIC DNA]</scope>
    <source>
        <strain evidence="5">cv. Chinese Spring</strain>
    </source>
</reference>
<dbReference type="InterPro" id="IPR011009">
    <property type="entry name" value="Kinase-like_dom_sf"/>
</dbReference>
<dbReference type="PANTHER" id="PTHR47985:SF23">
    <property type="entry name" value="OS07G0695300 PROTEIN"/>
    <property type="match status" value="1"/>
</dbReference>
<dbReference type="GO" id="GO:0005886">
    <property type="term" value="C:plasma membrane"/>
    <property type="evidence" value="ECO:0000318"/>
    <property type="project" value="GO_Central"/>
</dbReference>
<dbReference type="Gramene" id="TraesSYM7D03G04402080.2">
    <property type="protein sequence ID" value="TraesSYM7D03G04402080.2"/>
    <property type="gene ID" value="TraesSYM7D03G04402080"/>
</dbReference>
<dbReference type="Gramene" id="TraesLAC7D03G04295970.1">
    <property type="protein sequence ID" value="TraesLAC7D03G04295970.1"/>
    <property type="gene ID" value="TraesLAC7D03G04295970"/>
</dbReference>
<protein>
    <recommendedName>
        <fullName evidence="4">Protein kinase domain-containing protein</fullName>
    </recommendedName>
</protein>
<keyword evidence="2" id="KW-0418">Kinase</keyword>
<dbReference type="Gramene" id="TraesPARA_EIv1.0_2555310.2">
    <property type="protein sequence ID" value="TraesPARA_EIv1.0_2555310.2.CDS"/>
    <property type="gene ID" value="TraesPARA_EIv1.0_2555310"/>
</dbReference>
<dbReference type="Gramene" id="TraesLAC7D03G04295970.2">
    <property type="protein sequence ID" value="TraesLAC7D03G04295970.2"/>
    <property type="gene ID" value="TraesLAC7D03G04295970"/>
</dbReference>
<dbReference type="PROSITE" id="PS50011">
    <property type="entry name" value="PROTEIN_KINASE_DOM"/>
    <property type="match status" value="1"/>
</dbReference>
<keyword evidence="3" id="KW-0472">Membrane</keyword>
<dbReference type="Gramene" id="TraesSTA7D03G04342580.1">
    <property type="protein sequence ID" value="TraesSTA7D03G04342580.1"/>
    <property type="gene ID" value="TraesSTA7D03G04342580"/>
</dbReference>
<keyword evidence="6" id="KW-1185">Reference proteome</keyword>
<keyword evidence="2" id="KW-0808">Transferase</keyword>
<dbReference type="AlphaFoldDB" id="A0A3B6TPJ7"/>
<dbReference type="STRING" id="4565.A0A3B6TPJ7"/>
<accession>A0A3B6TPJ7</accession>
<dbReference type="Gene3D" id="1.10.510.10">
    <property type="entry name" value="Transferase(Phosphotransferase) domain 1"/>
    <property type="match status" value="1"/>
</dbReference>
<dbReference type="GeneID" id="123166134"/>
<proteinExistence type="predicted"/>
<dbReference type="PaxDb" id="4565-Traes_7DS_674455620.1"/>
<evidence type="ECO:0000259" key="4">
    <source>
        <dbReference type="PROSITE" id="PS50011"/>
    </source>
</evidence>
<dbReference type="GO" id="GO:0004674">
    <property type="term" value="F:protein serine/threonine kinase activity"/>
    <property type="evidence" value="ECO:0007669"/>
    <property type="project" value="UniProtKB-KW"/>
</dbReference>
<name>A0A3B6TPJ7_WHEAT</name>
<dbReference type="OMA" id="FELCRMA"/>
<dbReference type="Gramene" id="TraesKAR7D01G0134140.1">
    <property type="protein sequence ID" value="cds.TraesKAR7D01G0134140.1"/>
    <property type="gene ID" value="TraesKAR7D01G0134140"/>
</dbReference>
<dbReference type="Gramene" id="TraesARI7D03G04424430.1">
    <property type="protein sequence ID" value="TraesARI7D03G04424430.1"/>
    <property type="gene ID" value="TraesARI7D03G04424430"/>
</dbReference>
<dbReference type="Gramene" id="TraesPARA_EIv1.0_2555310.1">
    <property type="protein sequence ID" value="TraesPARA_EIv1.0_2555310.1.CDS"/>
    <property type="gene ID" value="TraesPARA_EIv1.0_2555310"/>
</dbReference>
<evidence type="ECO:0000313" key="5">
    <source>
        <dbReference type="EnsemblPlants" id="TraesCS7D02G220700.1"/>
    </source>
</evidence>
<evidence type="ECO:0000256" key="2">
    <source>
        <dbReference type="ARBA" id="ARBA00022527"/>
    </source>
</evidence>
<dbReference type="Gramene" id="TraesMAC7D03G04341420.1">
    <property type="protein sequence ID" value="TraesMAC7D03G04341420.1"/>
    <property type="gene ID" value="TraesMAC7D03G04341420"/>
</dbReference>
<gene>
    <name evidence="5" type="primary">LOC123166134</name>
</gene>
<dbReference type="Gramene" id="TraesLDM7D03G04355520.1">
    <property type="protein sequence ID" value="TraesLDM7D03G04355520.1"/>
    <property type="gene ID" value="TraesLDM7D03G04355520"/>
</dbReference>
<keyword evidence="2" id="KW-0723">Serine/threonine-protein kinase</keyword>
<dbReference type="GO" id="GO:0004672">
    <property type="term" value="F:protein kinase activity"/>
    <property type="evidence" value="ECO:0000318"/>
    <property type="project" value="GO_Central"/>
</dbReference>
<dbReference type="Gramene" id="TraesNOR7D03G04398060.1">
    <property type="protein sequence ID" value="TraesNOR7D03G04398060.1"/>
    <property type="gene ID" value="TraesNOR7D03G04398060"/>
</dbReference>
<dbReference type="Gramene" id="TraesJAG7D03G04332040.1">
    <property type="protein sequence ID" value="TraesJAG7D03G04332040.1"/>
    <property type="gene ID" value="TraesJAG7D03G04332040"/>
</dbReference>
<dbReference type="Gramene" id="TraesCLE_scaffold_011883_01G000200.1">
    <property type="protein sequence ID" value="TraesCLE_scaffold_011883_01G000200.1"/>
    <property type="gene ID" value="TraesCLE_scaffold_011883_01G000200"/>
</dbReference>
<dbReference type="GO" id="GO:0005524">
    <property type="term" value="F:ATP binding"/>
    <property type="evidence" value="ECO:0007669"/>
    <property type="project" value="InterPro"/>
</dbReference>
<dbReference type="OrthoDB" id="10005095at2759"/>
<feature type="domain" description="Protein kinase" evidence="4">
    <location>
        <begin position="51"/>
        <end position="332"/>
    </location>
</feature>
<dbReference type="Gramene" id="TraesSYM7D03G04402080.1">
    <property type="protein sequence ID" value="TraesSYM7D03G04402080.1"/>
    <property type="gene ID" value="TraesSYM7D03G04402080"/>
</dbReference>
<dbReference type="SUPFAM" id="SSF56112">
    <property type="entry name" value="Protein kinase-like (PK-like)"/>
    <property type="match status" value="1"/>
</dbReference>
<dbReference type="SMR" id="A0A3B6TPJ7"/>
<dbReference type="PANTHER" id="PTHR47985">
    <property type="entry name" value="OS07G0668900 PROTEIN"/>
    <property type="match status" value="1"/>
</dbReference>
<reference evidence="5" key="2">
    <citation type="submission" date="2018-10" db="UniProtKB">
        <authorList>
            <consortium name="EnsemblPlants"/>
        </authorList>
    </citation>
    <scope>IDENTIFICATION</scope>
</reference>
<dbReference type="Proteomes" id="UP000019116">
    <property type="component" value="Chromosome 7D"/>
</dbReference>
<evidence type="ECO:0000313" key="6">
    <source>
        <dbReference type="Proteomes" id="UP000019116"/>
    </source>
</evidence>
<dbReference type="Gramene" id="TraesCS7D02G220700.1">
    <property type="protein sequence ID" value="TraesCS7D02G220700.1"/>
    <property type="gene ID" value="TraesCS7D02G220700"/>
</dbReference>